<organism evidence="1 2">
    <name type="scientific">Propionispora hippei DSM 15287</name>
    <dbReference type="NCBI Taxonomy" id="1123003"/>
    <lineage>
        <taxon>Bacteria</taxon>
        <taxon>Bacillati</taxon>
        <taxon>Bacillota</taxon>
        <taxon>Negativicutes</taxon>
        <taxon>Selenomonadales</taxon>
        <taxon>Sporomusaceae</taxon>
        <taxon>Propionispora</taxon>
    </lineage>
</organism>
<evidence type="ECO:0000313" key="1">
    <source>
        <dbReference type="EMBL" id="SHI54876.1"/>
    </source>
</evidence>
<dbReference type="GO" id="GO:0044780">
    <property type="term" value="P:bacterial-type flagellum assembly"/>
    <property type="evidence" value="ECO:0007669"/>
    <property type="project" value="InterPro"/>
</dbReference>
<dbReference type="InterPro" id="IPR036679">
    <property type="entry name" value="FlgN-like_sf"/>
</dbReference>
<sequence length="137" mass="15942">MDQEIISLLTRKLDILDQIADNTERQGRFIKKQQMTGLRRLLRERETLIKELGDIVEILREKSIPAGDCEVHSLQKNIKGRHAEILAACRQVLQSAQSLKGEIFSQLHSTRTSYRLNSQYIYQWERPVSRARINAKV</sequence>
<dbReference type="EMBL" id="FQZD01000005">
    <property type="protein sequence ID" value="SHI54876.1"/>
    <property type="molecule type" value="Genomic_DNA"/>
</dbReference>
<evidence type="ECO:0000313" key="2">
    <source>
        <dbReference type="Proteomes" id="UP000322917"/>
    </source>
</evidence>
<gene>
    <name evidence="1" type="ORF">SAMN02745170_00587</name>
</gene>
<accession>A0A1M6C1I0</accession>
<dbReference type="RefSeq" id="WP_149733468.1">
    <property type="nucleotide sequence ID" value="NZ_FQZD01000005.1"/>
</dbReference>
<dbReference type="Proteomes" id="UP000322917">
    <property type="component" value="Unassembled WGS sequence"/>
</dbReference>
<protein>
    <submittedName>
        <fullName evidence="1">FlgN protein</fullName>
    </submittedName>
</protein>
<reference evidence="1 2" key="1">
    <citation type="submission" date="2016-11" db="EMBL/GenBank/DDBJ databases">
        <authorList>
            <person name="Varghese N."/>
            <person name="Submissions S."/>
        </authorList>
    </citation>
    <scope>NUCLEOTIDE SEQUENCE [LARGE SCALE GENOMIC DNA]</scope>
    <source>
        <strain evidence="1 2">DSM 15287</strain>
    </source>
</reference>
<keyword evidence="2" id="KW-1185">Reference proteome</keyword>
<proteinExistence type="predicted"/>
<dbReference type="AlphaFoldDB" id="A0A1M6C1I0"/>
<name>A0A1M6C1I0_9FIRM</name>
<dbReference type="SUPFAM" id="SSF140566">
    <property type="entry name" value="FlgN-like"/>
    <property type="match status" value="1"/>
</dbReference>
<dbReference type="OrthoDB" id="9838105at2"/>